<protein>
    <recommendedName>
        <fullName evidence="3">Lipoprotein</fullName>
    </recommendedName>
</protein>
<accession>A0ABM8E567</accession>
<dbReference type="Proteomes" id="UP001317629">
    <property type="component" value="Chromosome"/>
</dbReference>
<dbReference type="RefSeq" id="WP_434085982.1">
    <property type="nucleotide sequence ID" value="NZ_AP027142.1"/>
</dbReference>
<dbReference type="NCBIfam" id="NF047637">
    <property type="entry name" value="lipo_CC0125"/>
    <property type="match status" value="1"/>
</dbReference>
<proteinExistence type="predicted"/>
<name>A0ABM8E567_9HYPH</name>
<organism evidence="1 2">
    <name type="scientific">Methylocystis iwaonis</name>
    <dbReference type="NCBI Taxonomy" id="2885079"/>
    <lineage>
        <taxon>Bacteria</taxon>
        <taxon>Pseudomonadati</taxon>
        <taxon>Pseudomonadota</taxon>
        <taxon>Alphaproteobacteria</taxon>
        <taxon>Hyphomicrobiales</taxon>
        <taxon>Methylocystaceae</taxon>
        <taxon>Methylocystis</taxon>
    </lineage>
</organism>
<gene>
    <name evidence="1" type="ORF">SS37A_05770</name>
</gene>
<keyword evidence="2" id="KW-1185">Reference proteome</keyword>
<reference evidence="1 2" key="1">
    <citation type="journal article" date="2023" name="Int. J. Syst. Evol. Microbiol.">
        <title>Methylocystis iwaonis sp. nov., a type II methane-oxidizing bacterium from surface soil of a rice paddy field in Japan, and emended description of the genus Methylocystis (ex Whittenbury et al. 1970) Bowman et al. 1993.</title>
        <authorList>
            <person name="Kaise H."/>
            <person name="Sawadogo J.B."/>
            <person name="Alam M.S."/>
            <person name="Ueno C."/>
            <person name="Dianou D."/>
            <person name="Shinjo R."/>
            <person name="Asakawa S."/>
        </authorList>
    </citation>
    <scope>NUCLEOTIDE SEQUENCE [LARGE SCALE GENOMIC DNA]</scope>
    <source>
        <strain evidence="1 2">SS37A-Re</strain>
    </source>
</reference>
<evidence type="ECO:0000313" key="2">
    <source>
        <dbReference type="Proteomes" id="UP001317629"/>
    </source>
</evidence>
<dbReference type="EMBL" id="AP027142">
    <property type="protein sequence ID" value="BDV33048.1"/>
    <property type="molecule type" value="Genomic_DNA"/>
</dbReference>
<sequence>MRGRPLLCFALALWSSGCATEYSRDGIGLAGGAEAQMITNDTARISSRGNSFTDKARVQDFILLKAAETATARGFTHFAIISSEDASTESTYTTPSTAQTRVSGNTAYTTYRPGTRNTVVEPGEDAMVKFCKQSKADPCSGMLPANEIIQNLGAKYFAKN</sequence>
<evidence type="ECO:0000313" key="1">
    <source>
        <dbReference type="EMBL" id="BDV33048.1"/>
    </source>
</evidence>
<dbReference type="PROSITE" id="PS51257">
    <property type="entry name" value="PROKAR_LIPOPROTEIN"/>
    <property type="match status" value="1"/>
</dbReference>
<evidence type="ECO:0008006" key="3">
    <source>
        <dbReference type="Google" id="ProtNLM"/>
    </source>
</evidence>